<dbReference type="Gene3D" id="2.30.110.50">
    <property type="match status" value="1"/>
</dbReference>
<dbReference type="Gene3D" id="2.40.50.230">
    <property type="entry name" value="Gp5 N-terminal domain"/>
    <property type="match status" value="1"/>
</dbReference>
<feature type="domain" description="Gp5/Type VI secretion system Vgr protein OB-fold" evidence="3">
    <location>
        <begin position="390"/>
        <end position="453"/>
    </location>
</feature>
<dbReference type="InterPro" id="IPR037026">
    <property type="entry name" value="Vgr_OB-fold_dom_sf"/>
</dbReference>
<dbReference type="EMBL" id="CP159373">
    <property type="protein sequence ID" value="XCN73035.1"/>
    <property type="molecule type" value="Genomic_DNA"/>
</dbReference>
<evidence type="ECO:0000256" key="1">
    <source>
        <dbReference type="ARBA" id="ARBA00005558"/>
    </source>
</evidence>
<gene>
    <name evidence="4" type="primary">tssI</name>
    <name evidence="4" type="ORF">Q3M24_22625</name>
</gene>
<dbReference type="Pfam" id="PF04717">
    <property type="entry name" value="Phage_base_V"/>
    <property type="match status" value="1"/>
</dbReference>
<dbReference type="NCBIfam" id="TIGR03361">
    <property type="entry name" value="VI_Rhs_Vgr"/>
    <property type="match status" value="1"/>
</dbReference>
<evidence type="ECO:0000259" key="3">
    <source>
        <dbReference type="Pfam" id="PF04717"/>
    </source>
</evidence>
<dbReference type="SUPFAM" id="SSF69255">
    <property type="entry name" value="gp5 N-terminal domain-like"/>
    <property type="match status" value="1"/>
</dbReference>
<dbReference type="AlphaFoldDB" id="A0AAU8LW15"/>
<dbReference type="SUPFAM" id="SSF69279">
    <property type="entry name" value="Phage tail proteins"/>
    <property type="match status" value="2"/>
</dbReference>
<evidence type="ECO:0000313" key="4">
    <source>
        <dbReference type="EMBL" id="XCN73035.1"/>
    </source>
</evidence>
<reference evidence="4" key="1">
    <citation type="journal article" date="2024" name="Syst. Appl. Microbiol.">
        <title>First single-strain enrichments of Electrothrix cable bacteria, description of E. aestuarii sp. nov. and E. rattekaaiensis sp. nov., and proposal of a cable bacteria taxonomy following the rules of the SeqCode.</title>
        <authorList>
            <person name="Plum-Jensen L.E."/>
            <person name="Schramm A."/>
            <person name="Marshall I.P.G."/>
        </authorList>
    </citation>
    <scope>NUCLEOTIDE SEQUENCE</scope>
    <source>
        <strain evidence="4">Rat1</strain>
    </source>
</reference>
<reference evidence="4" key="2">
    <citation type="submission" date="2024-06" db="EMBL/GenBank/DDBJ databases">
        <authorList>
            <person name="Plum-Jensen L.E."/>
            <person name="Schramm A."/>
            <person name="Marshall I.P.G."/>
        </authorList>
    </citation>
    <scope>NUCLEOTIDE SEQUENCE</scope>
    <source>
        <strain evidence="4">Rat1</strain>
    </source>
</reference>
<sequence>MAKPKQLFTFQSDAVDTDTFMAVRFDGVEALSALFRFDIYLLADRPDIDLAELLRHSATLILHGEETGDVQYHGILSRCTLEHPVGKRFLYQAQLVPLCWRLTLIEHNQVFLNRTIPQILDTILRDGDLTPADFDFRLQSEYEPREYACQYRESHYNFMSRRMEQNGIYTFFEHRSGRDSLVITDTLISHEEPQKGGKLVYVPDSGLDGTSKTKSVQRFTQVHTQVPGSVHLRDYNYRKPSLEMSGEAQISEDGFGNVYHYGDHFQSREQGQRLAAIRAEEQRWQEQLFQGESTAVGLQPGFLFSLSNHFREDLNRHYLCVDIEHHGRQGEDFQNPEGKVENWYSNSFTAIPSDIQFRPKRTTPKPIFSGTINARIDGQGSGEYAELDEQGRYKVVLPFDISGRTGGKASAWLRMMQPFTGQGYGMHFPLRKGSEVLLTFVDANPDRPIISGAVPNPETRSVVEAGNQDRSGFQTAGGSSFYSDDRQGHQHIMFKAGDDQSGLRIGAGSDSSVAAWSSNLFMGGTAMSVIGSLMANYTFAAIQDTSITGWKFGLIMKVLEKFMMRAPKIIEQYDRANTDAAPNVIQNEVDLVTAVSSVVEILVELYFIALTVTEMGDEDKAGNSAFIVYSKDGETLVRNRASGEHIYFNTETGNIYGEAKSIELESGSDEEEYIQLGSGVSDDDTDTRATVELMQGNITITSGNLGNPGEDDSEDTEDTEDTTTTDTSEDTEETEESTTVEPSGNAPPTDDGKNYVKIVSGLSDDDVDAQASLELMQGDMVLTSGNNSTSGEENSIWLLSGSEDASTRATAQFSQGDIEMVSGEGDDNYIQFVSGASDADNGQAIVQVKQGTVTIQSGDAQVIISNGEITLSGDITIDGASEGNLEVDSDSKIILG</sequence>
<evidence type="ECO:0000256" key="2">
    <source>
        <dbReference type="SAM" id="MobiDB-lite"/>
    </source>
</evidence>
<dbReference type="InterPro" id="IPR017847">
    <property type="entry name" value="T6SS_RhsGE_Vgr_subset"/>
</dbReference>
<dbReference type="Gene3D" id="3.55.50.10">
    <property type="entry name" value="Baseplate protein-like domains"/>
    <property type="match status" value="1"/>
</dbReference>
<dbReference type="KEGG" id="eaj:Q3M24_22625"/>
<organism evidence="4">
    <name type="scientific">Candidatus Electrothrix aestuarii</name>
    <dbReference type="NCBI Taxonomy" id="3062594"/>
    <lineage>
        <taxon>Bacteria</taxon>
        <taxon>Pseudomonadati</taxon>
        <taxon>Thermodesulfobacteriota</taxon>
        <taxon>Desulfobulbia</taxon>
        <taxon>Desulfobulbales</taxon>
        <taxon>Desulfobulbaceae</taxon>
        <taxon>Candidatus Electrothrix</taxon>
    </lineage>
</organism>
<feature type="compositionally biased region" description="Polar residues" evidence="2">
    <location>
        <begin position="696"/>
        <end position="705"/>
    </location>
</feature>
<dbReference type="InterPro" id="IPR006533">
    <property type="entry name" value="T6SS_Vgr_RhsGE"/>
</dbReference>
<protein>
    <submittedName>
        <fullName evidence="4">Type VI secretion system tip protein TssI/VgrG</fullName>
    </submittedName>
</protein>
<feature type="region of interest" description="Disordered" evidence="2">
    <location>
        <begin position="696"/>
        <end position="756"/>
    </location>
</feature>
<proteinExistence type="inferred from homology"/>
<feature type="compositionally biased region" description="Acidic residues" evidence="2">
    <location>
        <begin position="709"/>
        <end position="738"/>
    </location>
</feature>
<accession>A0AAU8LW15</accession>
<name>A0AAU8LW15_9BACT</name>
<dbReference type="NCBIfam" id="TIGR01646">
    <property type="entry name" value="vgr_GE"/>
    <property type="match status" value="1"/>
</dbReference>
<dbReference type="Pfam" id="PF05954">
    <property type="entry name" value="Phage_GPD"/>
    <property type="match status" value="1"/>
</dbReference>
<dbReference type="InterPro" id="IPR006531">
    <property type="entry name" value="Gp5/Vgr_OB"/>
</dbReference>
<dbReference type="Gene3D" id="4.10.220.110">
    <property type="match status" value="1"/>
</dbReference>
<comment type="similarity">
    <text evidence="1">Belongs to the VgrG protein family.</text>
</comment>